<dbReference type="AlphaFoldDB" id="A0A9E2S4D6"/>
<name>A0A9E2S4D6_9BACT</name>
<evidence type="ECO:0000313" key="1">
    <source>
        <dbReference type="EMBL" id="MBV4356318.1"/>
    </source>
</evidence>
<accession>A0A9E2S4D6</accession>
<dbReference type="InterPro" id="IPR050238">
    <property type="entry name" value="DNA_Rep/Repair_Clamp_Loader"/>
</dbReference>
<dbReference type="PANTHER" id="PTHR11669">
    <property type="entry name" value="REPLICATION FACTOR C / DNA POLYMERASE III GAMMA-TAU SUBUNIT"/>
    <property type="match status" value="1"/>
</dbReference>
<dbReference type="PANTHER" id="PTHR11669:SF8">
    <property type="entry name" value="DNA POLYMERASE III SUBUNIT DELTA"/>
    <property type="match status" value="1"/>
</dbReference>
<comment type="caution">
    <text evidence="1">The sequence shown here is derived from an EMBL/GenBank/DDBJ whole genome shotgun (WGS) entry which is preliminary data.</text>
</comment>
<dbReference type="Proteomes" id="UP000812270">
    <property type="component" value="Unassembled WGS sequence"/>
</dbReference>
<dbReference type="EMBL" id="JAHSPG010000002">
    <property type="protein sequence ID" value="MBV4356318.1"/>
    <property type="molecule type" value="Genomic_DNA"/>
</dbReference>
<organism evidence="1 2">
    <name type="scientific">Pinibacter aurantiacus</name>
    <dbReference type="NCBI Taxonomy" id="2851599"/>
    <lineage>
        <taxon>Bacteria</taxon>
        <taxon>Pseudomonadati</taxon>
        <taxon>Bacteroidota</taxon>
        <taxon>Chitinophagia</taxon>
        <taxon>Chitinophagales</taxon>
        <taxon>Chitinophagaceae</taxon>
        <taxon>Pinibacter</taxon>
    </lineage>
</organism>
<protein>
    <recommendedName>
        <fullName evidence="3">DNA polymerase III subunit delta</fullName>
    </recommendedName>
</protein>
<dbReference type="Pfam" id="PF13177">
    <property type="entry name" value="DNA_pol3_delta2"/>
    <property type="match status" value="1"/>
</dbReference>
<keyword evidence="2" id="KW-1185">Reference proteome</keyword>
<evidence type="ECO:0000313" key="2">
    <source>
        <dbReference type="Proteomes" id="UP000812270"/>
    </source>
</evidence>
<sequence>MQFNDVIGQQETKQHLIDMVANNRLSHALLFLGKEGSGALPLALAFANYISIKNGIAAKKTKEATVSLFGDPEPTETEPEHFTPATIDAWMQKQEGFSKANTYTHPDIHFSYPVIPRKSGDKPVSTDYITEWREFIQKFPYGNAYDWLQFIGAENKQGNITAYECNEIIRKLNLKSFESEYKVLVLWMPEYLGNEGNKLLKLIEEPPANTLFILVAENESLILQTILSRTQLVKIPMLEPADIEKSLTEKSKVAPAQAQQIAGISEGNYREALQMLQHSDEDWNDLLREWLNALLKNGPAAQVKWIEEVSKQGREKQKQFLRYFTHLLEQSIRLKYMGSAINGFSLAQNEKDFAERFNKLTDVAQQQAIVEELDKAAYYIERNANAKMLFHALSIKLYHIIKDKVTMQVN</sequence>
<dbReference type="GO" id="GO:0006261">
    <property type="term" value="P:DNA-templated DNA replication"/>
    <property type="evidence" value="ECO:0007669"/>
    <property type="project" value="TreeGrafter"/>
</dbReference>
<proteinExistence type="predicted"/>
<dbReference type="RefSeq" id="WP_217789876.1">
    <property type="nucleotide sequence ID" value="NZ_JAHSPG010000002.1"/>
</dbReference>
<gene>
    <name evidence="1" type="ORF">KTO63_04100</name>
</gene>
<evidence type="ECO:0008006" key="3">
    <source>
        <dbReference type="Google" id="ProtNLM"/>
    </source>
</evidence>
<reference evidence="1" key="1">
    <citation type="submission" date="2021-06" db="EMBL/GenBank/DDBJ databases">
        <authorList>
            <person name="Huq M.A."/>
        </authorList>
    </citation>
    <scope>NUCLEOTIDE SEQUENCE</scope>
    <source>
        <strain evidence="1">MAH-26</strain>
    </source>
</reference>